<keyword evidence="3" id="KW-1185">Reference proteome</keyword>
<dbReference type="KEGG" id="bco:Bcell_0906"/>
<proteinExistence type="predicted"/>
<evidence type="ECO:0008006" key="4">
    <source>
        <dbReference type="Google" id="ProtNLM"/>
    </source>
</evidence>
<accession>E6U1D5</accession>
<feature type="signal peptide" evidence="1">
    <location>
        <begin position="1"/>
        <end position="20"/>
    </location>
</feature>
<evidence type="ECO:0000313" key="2">
    <source>
        <dbReference type="EMBL" id="ADU29182.1"/>
    </source>
</evidence>
<dbReference type="Proteomes" id="UP000001401">
    <property type="component" value="Chromosome"/>
</dbReference>
<evidence type="ECO:0000256" key="1">
    <source>
        <dbReference type="SAM" id="SignalP"/>
    </source>
</evidence>
<protein>
    <recommendedName>
        <fullName evidence="4">Polymer-forming cytoskeletal protein</fullName>
    </recommendedName>
</protein>
<dbReference type="HOGENOM" id="CLU_045957_0_0_9"/>
<name>E6U1D5_EVAC2</name>
<dbReference type="EMBL" id="CP002394">
    <property type="protein sequence ID" value="ADU29182.1"/>
    <property type="molecule type" value="Genomic_DNA"/>
</dbReference>
<dbReference type="eggNOG" id="ENOG5032RAE">
    <property type="taxonomic scope" value="Bacteria"/>
</dbReference>
<keyword evidence="1" id="KW-0732">Signal</keyword>
<gene>
    <name evidence="2" type="ordered locus">Bcell_0906</name>
</gene>
<sequence precursor="true">MKFKGFLLVLVLLLSVGLMAACGEDETSGDEESDATTGATQVVVTDEASFLQGISEDGAWIIILEDDLTVDEEIVLAGQFTHRDEPARKIAIYAQDADRNITDQYTLTAPKLTIESENTRLQGGTFAGDVVVAANGFSIPDATIEGNLTFASEEFEASADLSGGTVTGTVSVEGGEEADAVTGATQIMVTDAESFFHGVSADGPWIILFQDDLTVDEEVVLTGNHTHRDEPARKLALYEQDADRNITAQFTLTAPKLTIQNENTRLQGGTFVGDVYVEANNFSIPNGTIEGNVYFASEEFEASADLSEGTVTGSVEVQ</sequence>
<dbReference type="STRING" id="649639.Bcell_0906"/>
<feature type="chain" id="PRO_5039733943" description="Polymer-forming cytoskeletal protein" evidence="1">
    <location>
        <begin position="21"/>
        <end position="318"/>
    </location>
</feature>
<dbReference type="RefSeq" id="WP_013487523.1">
    <property type="nucleotide sequence ID" value="NC_014829.1"/>
</dbReference>
<organism evidence="2 3">
    <name type="scientific">Evansella cellulosilytica (strain ATCC 21833 / DSM 2522 / FERM P-1141 / JCM 9156 / N-4)</name>
    <name type="common">Bacillus cellulosilyticus</name>
    <dbReference type="NCBI Taxonomy" id="649639"/>
    <lineage>
        <taxon>Bacteria</taxon>
        <taxon>Bacillati</taxon>
        <taxon>Bacillota</taxon>
        <taxon>Bacilli</taxon>
        <taxon>Bacillales</taxon>
        <taxon>Bacillaceae</taxon>
        <taxon>Evansella</taxon>
    </lineage>
</organism>
<reference evidence="2 3" key="1">
    <citation type="submission" date="2010-12" db="EMBL/GenBank/DDBJ databases">
        <title>Complete sequence of Bacillus cellulosilyticus DSM 2522.</title>
        <authorList>
            <consortium name="US DOE Joint Genome Institute"/>
            <person name="Lucas S."/>
            <person name="Copeland A."/>
            <person name="Lapidus A."/>
            <person name="Cheng J.-F."/>
            <person name="Bruce D."/>
            <person name="Goodwin L."/>
            <person name="Pitluck S."/>
            <person name="Chertkov O."/>
            <person name="Detter J.C."/>
            <person name="Han C."/>
            <person name="Tapia R."/>
            <person name="Land M."/>
            <person name="Hauser L."/>
            <person name="Jeffries C."/>
            <person name="Kyrpides N."/>
            <person name="Ivanova N."/>
            <person name="Mikhailova N."/>
            <person name="Brumm P."/>
            <person name="Mead D."/>
            <person name="Woyke T."/>
        </authorList>
    </citation>
    <scope>NUCLEOTIDE SEQUENCE [LARGE SCALE GENOMIC DNA]</scope>
    <source>
        <strain evidence="3">ATCC 21833 / DSM 2522 / FERM P-1141 / JCM 9156 / N-4</strain>
    </source>
</reference>
<dbReference type="PROSITE" id="PS51257">
    <property type="entry name" value="PROKAR_LIPOPROTEIN"/>
    <property type="match status" value="1"/>
</dbReference>
<dbReference type="AlphaFoldDB" id="E6U1D5"/>
<dbReference type="OrthoDB" id="2111555at2"/>
<evidence type="ECO:0000313" key="3">
    <source>
        <dbReference type="Proteomes" id="UP000001401"/>
    </source>
</evidence>